<accession>A0AAV9P6P5</accession>
<dbReference type="AlphaFoldDB" id="A0AAV9P6P5"/>
<keyword evidence="5" id="KW-1185">Reference proteome</keyword>
<dbReference type="InterPro" id="IPR001164">
    <property type="entry name" value="ArfGAP_dom"/>
</dbReference>
<feature type="domain" description="Arf-GAP" evidence="3">
    <location>
        <begin position="17"/>
        <end position="126"/>
    </location>
</feature>
<dbReference type="Proteomes" id="UP001337655">
    <property type="component" value="Unassembled WGS sequence"/>
</dbReference>
<evidence type="ECO:0000313" key="4">
    <source>
        <dbReference type="EMBL" id="KAK5166918.1"/>
    </source>
</evidence>
<dbReference type="Pfam" id="PF01412">
    <property type="entry name" value="ArfGap"/>
    <property type="match status" value="1"/>
</dbReference>
<evidence type="ECO:0000256" key="2">
    <source>
        <dbReference type="SAM" id="MobiDB-lite"/>
    </source>
</evidence>
<feature type="compositionally biased region" description="Gly residues" evidence="2">
    <location>
        <begin position="526"/>
        <end position="535"/>
    </location>
</feature>
<keyword evidence="1" id="KW-0862">Zinc</keyword>
<feature type="compositionally biased region" description="Low complexity" evidence="2">
    <location>
        <begin position="355"/>
        <end position="365"/>
    </location>
</feature>
<dbReference type="Gene3D" id="1.10.220.150">
    <property type="entry name" value="Arf GTPase activating protein"/>
    <property type="match status" value="1"/>
</dbReference>
<dbReference type="PANTHER" id="PTHR45705">
    <property type="entry name" value="FI20236P1"/>
    <property type="match status" value="1"/>
</dbReference>
<evidence type="ECO:0000256" key="1">
    <source>
        <dbReference type="PROSITE-ProRule" id="PRU00288"/>
    </source>
</evidence>
<keyword evidence="1" id="KW-0863">Zinc-finger</keyword>
<dbReference type="InterPro" id="IPR038508">
    <property type="entry name" value="ArfGAP_dom_sf"/>
</dbReference>
<gene>
    <name evidence="4" type="primary">AGE2</name>
    <name evidence="4" type="ORF">LTR77_007647</name>
</gene>
<evidence type="ECO:0000259" key="3">
    <source>
        <dbReference type="PROSITE" id="PS50115"/>
    </source>
</evidence>
<dbReference type="SMART" id="SM00105">
    <property type="entry name" value="ArfGap"/>
    <property type="match status" value="1"/>
</dbReference>
<dbReference type="GO" id="GO:0005096">
    <property type="term" value="F:GTPase activator activity"/>
    <property type="evidence" value="ECO:0007669"/>
    <property type="project" value="InterPro"/>
</dbReference>
<dbReference type="RefSeq" id="XP_064656726.1">
    <property type="nucleotide sequence ID" value="XM_064804884.1"/>
</dbReference>
<feature type="compositionally biased region" description="Pro residues" evidence="2">
    <location>
        <begin position="376"/>
        <end position="392"/>
    </location>
</feature>
<feature type="compositionally biased region" description="Basic and acidic residues" evidence="2">
    <location>
        <begin position="154"/>
        <end position="165"/>
    </location>
</feature>
<protein>
    <submittedName>
        <fullName evidence="4">ARF GAP with effector function(S)</fullName>
    </submittedName>
</protein>
<dbReference type="InterPro" id="IPR037278">
    <property type="entry name" value="ARFGAP/RecO"/>
</dbReference>
<proteinExistence type="predicted"/>
<dbReference type="PANTHER" id="PTHR45705:SF1">
    <property type="entry name" value="FI20236P1"/>
    <property type="match status" value="1"/>
</dbReference>
<feature type="compositionally biased region" description="Low complexity" evidence="2">
    <location>
        <begin position="220"/>
        <end position="241"/>
    </location>
</feature>
<dbReference type="FunFam" id="1.10.220.150:FF:000010">
    <property type="entry name" value="Stromal membrane-associated protein"/>
    <property type="match status" value="1"/>
</dbReference>
<evidence type="ECO:0000313" key="5">
    <source>
        <dbReference type="Proteomes" id="UP001337655"/>
    </source>
</evidence>
<feature type="compositionally biased region" description="Low complexity" evidence="2">
    <location>
        <begin position="250"/>
        <end position="264"/>
    </location>
</feature>
<dbReference type="EMBL" id="JAVRRT010000012">
    <property type="protein sequence ID" value="KAK5166918.1"/>
    <property type="molecule type" value="Genomic_DNA"/>
</dbReference>
<feature type="region of interest" description="Disordered" evidence="2">
    <location>
        <begin position="125"/>
        <end position="206"/>
    </location>
</feature>
<feature type="compositionally biased region" description="Low complexity" evidence="2">
    <location>
        <begin position="409"/>
        <end position="427"/>
    </location>
</feature>
<name>A0AAV9P6P5_9PEZI</name>
<dbReference type="GeneID" id="89928983"/>
<dbReference type="CDD" id="cd08839">
    <property type="entry name" value="ArfGap_SMAP"/>
    <property type="match status" value="1"/>
</dbReference>
<dbReference type="GO" id="GO:0008270">
    <property type="term" value="F:zinc ion binding"/>
    <property type="evidence" value="ECO:0007669"/>
    <property type="project" value="UniProtKB-KW"/>
</dbReference>
<dbReference type="PROSITE" id="PS50115">
    <property type="entry name" value="ARFGAP"/>
    <property type="match status" value="1"/>
</dbReference>
<keyword evidence="1" id="KW-0479">Metal-binding</keyword>
<reference evidence="4 5" key="1">
    <citation type="submission" date="2023-08" db="EMBL/GenBank/DDBJ databases">
        <title>Black Yeasts Isolated from many extreme environments.</title>
        <authorList>
            <person name="Coleine C."/>
            <person name="Stajich J.E."/>
            <person name="Selbmann L."/>
        </authorList>
    </citation>
    <scope>NUCLEOTIDE SEQUENCE [LARGE SCALE GENOMIC DNA]</scope>
    <source>
        <strain evidence="4 5">CCFEE 5935</strain>
    </source>
</reference>
<feature type="region of interest" description="Disordered" evidence="2">
    <location>
        <begin position="220"/>
        <end position="544"/>
    </location>
</feature>
<feature type="compositionally biased region" description="Low complexity" evidence="2">
    <location>
        <begin position="318"/>
        <end position="331"/>
    </location>
</feature>
<comment type="caution">
    <text evidence="4">The sequence shown here is derived from an EMBL/GenBank/DDBJ whole genome shotgun (WGS) entry which is preliminary data.</text>
</comment>
<dbReference type="SUPFAM" id="SSF57863">
    <property type="entry name" value="ArfGap/RecO-like zinc finger"/>
    <property type="match status" value="1"/>
</dbReference>
<feature type="compositionally biased region" description="Polar residues" evidence="2">
    <location>
        <begin position="275"/>
        <end position="295"/>
    </location>
</feature>
<dbReference type="InterPro" id="IPR044732">
    <property type="entry name" value="ArfGAP_SMAP1-like"/>
</dbReference>
<dbReference type="GO" id="GO:0005737">
    <property type="term" value="C:cytoplasm"/>
    <property type="evidence" value="ECO:0007669"/>
    <property type="project" value="TreeGrafter"/>
</dbReference>
<organism evidence="4 5">
    <name type="scientific">Saxophila tyrrhenica</name>
    <dbReference type="NCBI Taxonomy" id="1690608"/>
    <lineage>
        <taxon>Eukaryota</taxon>
        <taxon>Fungi</taxon>
        <taxon>Dikarya</taxon>
        <taxon>Ascomycota</taxon>
        <taxon>Pezizomycotina</taxon>
        <taxon>Dothideomycetes</taxon>
        <taxon>Dothideomycetidae</taxon>
        <taxon>Mycosphaerellales</taxon>
        <taxon>Extremaceae</taxon>
        <taxon>Saxophila</taxon>
    </lineage>
</organism>
<dbReference type="PRINTS" id="PR00405">
    <property type="entry name" value="REVINTRACTNG"/>
</dbReference>
<sequence>MSRRPPPAGADRSEQNRATLKQLVKLESNKSCADCKRNKHPRWASWNIGVFICIRCSGIHRGMGTHISRVKSVDLDSWTDEQMQSMLRWGNARANRYWESKLAEGHVPNESKIENFIRTKYDSKRWAMDGPVPDPSTLDVPGEGGDDDVPLNVVREKVVGDRERSTSGNARNGSGVLPPPGGGQRSAPPARPSSTGASTPGVPGRADLKSSILSLYASKPAAAPQPQPQQQQSQQQQSQQSNASFFGGMQSPPLTSPTQQPSSSFGGMNDAFGSLSFSSPQQSQAKPTPFSNFSPPQGHARQPSASKSALSGGSFFDTKPAAPAKPTQPTHQPREESFGGDFGDFSSAVSPPPTTTVRSPPAATSNMNNLFDLQSSPPPPPKPAVQSPPPIQPQQQQPKQPNFSAFNLSQPSAPAKQPSPPQTQTSTFGSLSNMDAWGSNDAWATPEPAQQPQPAPFQSSSSSFNKPAAPAAPMQTEFDSGWGDMTSPAPPAANTTTSAGGFSVQQDEEFGGWSHASPVAQTPGAKQGGGFGGGSDDLFGNVWE</sequence>
<dbReference type="InterPro" id="IPR051718">
    <property type="entry name" value="ARF_GTPase-activating"/>
</dbReference>
<feature type="compositionally biased region" description="Low complexity" evidence="2">
    <location>
        <begin position="456"/>
        <end position="473"/>
    </location>
</feature>